<dbReference type="GO" id="GO:0006302">
    <property type="term" value="P:double-strand break repair"/>
    <property type="evidence" value="ECO:0007669"/>
    <property type="project" value="UniProtKB-ARBA"/>
</dbReference>
<dbReference type="Proteomes" id="UP000615446">
    <property type="component" value="Unassembled WGS sequence"/>
</dbReference>
<feature type="domain" description="Putative restriction endonuclease" evidence="2">
    <location>
        <begin position="46"/>
        <end position="220"/>
    </location>
</feature>
<protein>
    <submittedName>
        <fullName evidence="3">Zinc finger, C2H2</fullName>
    </submittedName>
</protein>
<dbReference type="SUPFAM" id="SSF52980">
    <property type="entry name" value="Restriction endonuclease-like"/>
    <property type="match status" value="1"/>
</dbReference>
<evidence type="ECO:0000256" key="1">
    <source>
        <dbReference type="SAM" id="MobiDB-lite"/>
    </source>
</evidence>
<reference evidence="3" key="1">
    <citation type="submission" date="2019-10" db="EMBL/GenBank/DDBJ databases">
        <title>Conservation and host-specific expression of non-tandemly repeated heterogenous ribosome RNA gene in arbuscular mycorrhizal fungi.</title>
        <authorList>
            <person name="Maeda T."/>
            <person name="Kobayashi Y."/>
            <person name="Nakagawa T."/>
            <person name="Ezawa T."/>
            <person name="Yamaguchi K."/>
            <person name="Bino T."/>
            <person name="Nishimoto Y."/>
            <person name="Shigenobu S."/>
            <person name="Kawaguchi M."/>
        </authorList>
    </citation>
    <scope>NUCLEOTIDE SEQUENCE</scope>
    <source>
        <strain evidence="3">HR1</strain>
    </source>
</reference>
<feature type="compositionally biased region" description="Acidic residues" evidence="1">
    <location>
        <begin position="233"/>
        <end position="249"/>
    </location>
</feature>
<dbReference type="PANTHER" id="PTHR34107">
    <property type="entry name" value="SLL0198 PROTEIN-RELATED"/>
    <property type="match status" value="1"/>
</dbReference>
<proteinExistence type="predicted"/>
<accession>A0A8H3QUX1</accession>
<evidence type="ECO:0000313" key="3">
    <source>
        <dbReference type="EMBL" id="GES92332.1"/>
    </source>
</evidence>
<dbReference type="OrthoDB" id="88517at2759"/>
<comment type="caution">
    <text evidence="3">The sequence shown here is derived from an EMBL/GenBank/DDBJ whole genome shotgun (WGS) entry which is preliminary data.</text>
</comment>
<dbReference type="InterPro" id="IPR012296">
    <property type="entry name" value="Nuclease_put_TT1808"/>
</dbReference>
<sequence length="274" mass="31762">MLKRKLGSTDLENSAAKKKKTEFGGKIDFNHTYSLKEFEFIKDYIKERHPNFELVDGKLVSIPYSPIAYEAIVHEISRQLGNWNIQQPKSGIVTTSKGGFDFDVSGRQKIRAPDIAFTPANIYRSLDESQLWSFNGQPFTPIFVVEIANIDKKTVEKEIDTKFKKEYFASGTSVELGWLIDPENRIIWVYRRNKNKDPYRRRKEWTDLEADKTLPGFTLELSNIEDIISQNVEYEESSESSDDEDDEEEGKCPFCSTRTDNARKMVVHIQKMHL</sequence>
<dbReference type="InterPro" id="IPR008538">
    <property type="entry name" value="Uma2"/>
</dbReference>
<dbReference type="Pfam" id="PF05685">
    <property type="entry name" value="Uma2"/>
    <property type="match status" value="1"/>
</dbReference>
<evidence type="ECO:0000259" key="2">
    <source>
        <dbReference type="Pfam" id="PF05685"/>
    </source>
</evidence>
<dbReference type="InterPro" id="IPR011335">
    <property type="entry name" value="Restrct_endonuc-II-like"/>
</dbReference>
<evidence type="ECO:0000313" key="4">
    <source>
        <dbReference type="Proteomes" id="UP000615446"/>
    </source>
</evidence>
<name>A0A8H3QUX1_9GLOM</name>
<feature type="region of interest" description="Disordered" evidence="1">
    <location>
        <begin position="233"/>
        <end position="255"/>
    </location>
</feature>
<gene>
    <name evidence="3" type="ORF">RCL2_001911600</name>
</gene>
<dbReference type="AlphaFoldDB" id="A0A8H3QUX1"/>
<organism evidence="3 4">
    <name type="scientific">Rhizophagus clarus</name>
    <dbReference type="NCBI Taxonomy" id="94130"/>
    <lineage>
        <taxon>Eukaryota</taxon>
        <taxon>Fungi</taxon>
        <taxon>Fungi incertae sedis</taxon>
        <taxon>Mucoromycota</taxon>
        <taxon>Glomeromycotina</taxon>
        <taxon>Glomeromycetes</taxon>
        <taxon>Glomerales</taxon>
        <taxon>Glomeraceae</taxon>
        <taxon>Rhizophagus</taxon>
    </lineage>
</organism>
<dbReference type="Gene3D" id="3.90.1570.10">
    <property type="entry name" value="tt1808, chain A"/>
    <property type="match status" value="1"/>
</dbReference>
<dbReference type="EMBL" id="BLAL01000215">
    <property type="protein sequence ID" value="GES92332.1"/>
    <property type="molecule type" value="Genomic_DNA"/>
</dbReference>
<dbReference type="PANTHER" id="PTHR34107:SF4">
    <property type="entry name" value="SLL1222 PROTEIN"/>
    <property type="match status" value="1"/>
</dbReference>
<dbReference type="CDD" id="cd06260">
    <property type="entry name" value="DUF820-like"/>
    <property type="match status" value="1"/>
</dbReference>